<accession>A0A1A7BDG6</accession>
<dbReference type="EMBL" id="LZYB01000005">
    <property type="protein sequence ID" value="OBV10534.1"/>
    <property type="molecule type" value="Genomic_DNA"/>
</dbReference>
<dbReference type="AlphaFoldDB" id="A0A1A7BDG6"/>
<dbReference type="InterPro" id="IPR021322">
    <property type="entry name" value="DUF2924"/>
</dbReference>
<name>A0A1A7BDG6_9SPHN</name>
<dbReference type="Proteomes" id="UP000092484">
    <property type="component" value="Unassembled WGS sequence"/>
</dbReference>
<protein>
    <submittedName>
        <fullName evidence="1">Putative bacteriophage-related protein</fullName>
    </submittedName>
</protein>
<keyword evidence="2" id="KW-1185">Reference proteome</keyword>
<dbReference type="STRING" id="1300349.I603_2136"/>
<reference evidence="1 2" key="1">
    <citation type="submission" date="2016-06" db="EMBL/GenBank/DDBJ databases">
        <title>Genome sequence of Porphyrobacter dokdonensis DSW-74.</title>
        <authorList>
            <person name="Kim J.F."/>
            <person name="Song J.Y."/>
        </authorList>
    </citation>
    <scope>NUCLEOTIDE SEQUENCE [LARGE SCALE GENOMIC DNA]</scope>
    <source>
        <strain evidence="1 2">DSW-74</strain>
    </source>
</reference>
<organism evidence="1 2">
    <name type="scientific">Erythrobacter dokdonensis DSW-74</name>
    <dbReference type="NCBI Taxonomy" id="1300349"/>
    <lineage>
        <taxon>Bacteria</taxon>
        <taxon>Pseudomonadati</taxon>
        <taxon>Pseudomonadota</taxon>
        <taxon>Alphaproteobacteria</taxon>
        <taxon>Sphingomonadales</taxon>
        <taxon>Erythrobacteraceae</taxon>
        <taxon>Erythrobacter/Porphyrobacter group</taxon>
        <taxon>Erythrobacter</taxon>
    </lineage>
</organism>
<sequence length="140" mass="15604">MHEASVEQHAVEQLVAEIEAMDLDALRSFWRAHYGAPPPLRSTPLLRRLLAWRVQAQAFGGLDADTRKALSKSGPVQPEGRQLGIGARLTRIWKGREVTVVVEEQGFRWEDQLFPSLSAAATAIAGTRWNGPRFFGLRDS</sequence>
<proteinExistence type="predicted"/>
<evidence type="ECO:0000313" key="2">
    <source>
        <dbReference type="Proteomes" id="UP000092484"/>
    </source>
</evidence>
<dbReference type="RefSeq" id="WP_068864854.1">
    <property type="nucleotide sequence ID" value="NZ_LZYB01000005.1"/>
</dbReference>
<comment type="caution">
    <text evidence="1">The sequence shown here is derived from an EMBL/GenBank/DDBJ whole genome shotgun (WGS) entry which is preliminary data.</text>
</comment>
<evidence type="ECO:0000313" key="1">
    <source>
        <dbReference type="EMBL" id="OBV10534.1"/>
    </source>
</evidence>
<dbReference type="Pfam" id="PF11149">
    <property type="entry name" value="DUF2924"/>
    <property type="match status" value="1"/>
</dbReference>
<gene>
    <name evidence="1" type="ORF">I603_2136</name>
</gene>